<name>A0AAE0XEL8_9GAST</name>
<dbReference type="SUPFAM" id="SSF63380">
    <property type="entry name" value="Riboflavin synthase domain-like"/>
    <property type="match status" value="1"/>
</dbReference>
<feature type="transmembrane region" description="Helical" evidence="2">
    <location>
        <begin position="176"/>
        <end position="193"/>
    </location>
</feature>
<feature type="non-terminal residue" evidence="4">
    <location>
        <position position="240"/>
    </location>
</feature>
<keyword evidence="2" id="KW-0472">Membrane</keyword>
<dbReference type="GO" id="GO:0042554">
    <property type="term" value="P:superoxide anion generation"/>
    <property type="evidence" value="ECO:0007669"/>
    <property type="project" value="TreeGrafter"/>
</dbReference>
<dbReference type="PANTHER" id="PTHR11972:SF58">
    <property type="entry name" value="NADPH OXIDASE 5"/>
    <property type="match status" value="1"/>
</dbReference>
<dbReference type="AlphaFoldDB" id="A0AAE0XEL8"/>
<dbReference type="GO" id="GO:0006952">
    <property type="term" value="P:defense response"/>
    <property type="evidence" value="ECO:0007669"/>
    <property type="project" value="TreeGrafter"/>
</dbReference>
<keyword evidence="1" id="KW-0560">Oxidoreductase</keyword>
<dbReference type="PANTHER" id="PTHR11972">
    <property type="entry name" value="NADPH OXIDASE"/>
    <property type="match status" value="1"/>
</dbReference>
<evidence type="ECO:0000256" key="2">
    <source>
        <dbReference type="SAM" id="Phobius"/>
    </source>
</evidence>
<reference evidence="4" key="1">
    <citation type="journal article" date="2023" name="G3 (Bethesda)">
        <title>A reference genome for the long-term kleptoplast-retaining sea slug Elysia crispata morphotype clarki.</title>
        <authorList>
            <person name="Eastman K.E."/>
            <person name="Pendleton A.L."/>
            <person name="Shaikh M.A."/>
            <person name="Suttiyut T."/>
            <person name="Ogas R."/>
            <person name="Tomko P."/>
            <person name="Gavelis G."/>
            <person name="Widhalm J.R."/>
            <person name="Wisecaver J.H."/>
        </authorList>
    </citation>
    <scope>NUCLEOTIDE SEQUENCE</scope>
    <source>
        <strain evidence="4">ECLA1</strain>
    </source>
</reference>
<accession>A0AAE0XEL8</accession>
<proteinExistence type="predicted"/>
<organism evidence="4 5">
    <name type="scientific">Elysia crispata</name>
    <name type="common">lettuce slug</name>
    <dbReference type="NCBI Taxonomy" id="231223"/>
    <lineage>
        <taxon>Eukaryota</taxon>
        <taxon>Metazoa</taxon>
        <taxon>Spiralia</taxon>
        <taxon>Lophotrochozoa</taxon>
        <taxon>Mollusca</taxon>
        <taxon>Gastropoda</taxon>
        <taxon>Heterobranchia</taxon>
        <taxon>Euthyneura</taxon>
        <taxon>Panpulmonata</taxon>
        <taxon>Sacoglossa</taxon>
        <taxon>Placobranchoidea</taxon>
        <taxon>Plakobranchidae</taxon>
        <taxon>Elysia</taxon>
    </lineage>
</organism>
<feature type="transmembrane region" description="Helical" evidence="2">
    <location>
        <begin position="116"/>
        <end position="139"/>
    </location>
</feature>
<protein>
    <recommendedName>
        <fullName evidence="3">FAD-binding 8 domain-containing protein</fullName>
    </recommendedName>
</protein>
<keyword evidence="5" id="KW-1185">Reference proteome</keyword>
<dbReference type="GO" id="GO:0016175">
    <property type="term" value="F:superoxide-generating NAD(P)H oxidase activity"/>
    <property type="evidence" value="ECO:0007669"/>
    <property type="project" value="TreeGrafter"/>
</dbReference>
<dbReference type="GO" id="GO:0043020">
    <property type="term" value="C:NADPH oxidase complex"/>
    <property type="evidence" value="ECO:0007669"/>
    <property type="project" value="TreeGrafter"/>
</dbReference>
<comment type="caution">
    <text evidence="4">The sequence shown here is derived from an EMBL/GenBank/DDBJ whole genome shotgun (WGS) entry which is preliminary data.</text>
</comment>
<keyword evidence="2" id="KW-1133">Transmembrane helix</keyword>
<evidence type="ECO:0000313" key="4">
    <source>
        <dbReference type="EMBL" id="KAK3691612.1"/>
    </source>
</evidence>
<dbReference type="InterPro" id="IPR013112">
    <property type="entry name" value="FAD-bd_8"/>
</dbReference>
<feature type="transmembrane region" description="Helical" evidence="2">
    <location>
        <begin position="151"/>
        <end position="170"/>
    </location>
</feature>
<gene>
    <name evidence="4" type="ORF">RRG08_048730</name>
</gene>
<dbReference type="InterPro" id="IPR050369">
    <property type="entry name" value="RBOH/FRE"/>
</dbReference>
<evidence type="ECO:0000313" key="5">
    <source>
        <dbReference type="Proteomes" id="UP001283361"/>
    </source>
</evidence>
<dbReference type="InterPro" id="IPR017938">
    <property type="entry name" value="Riboflavin_synthase-like_b-brl"/>
</dbReference>
<feature type="domain" description="FAD-binding 8" evidence="3">
    <location>
        <begin position="201"/>
        <end position="239"/>
    </location>
</feature>
<evidence type="ECO:0000256" key="1">
    <source>
        <dbReference type="ARBA" id="ARBA00023002"/>
    </source>
</evidence>
<evidence type="ECO:0000259" key="3">
    <source>
        <dbReference type="Pfam" id="PF08022"/>
    </source>
</evidence>
<sequence>PHAPPPTAPLTPAIHILHLLHPSHTCHPYPPPPTALSHLPPIPSTSYTPLTPATHTLHLLHPSHTCHPHAPPPTPLSHLPPTRSTSYSPPTTLWLTERTNLTVPRILFTTDAKLGWIGHLAPLTGVILDIILIIMVVASRPFVRRSGYFQTFYWTHKLYVPYYILTFIHAPNFWKWLVVPVAIFLAETFVTYIRSRGGSTITRVSLLPSAVTQLVIKKPPGFKFKPGDYVYIKIPAIAKY</sequence>
<dbReference type="Pfam" id="PF08022">
    <property type="entry name" value="FAD_binding_8"/>
    <property type="match status" value="1"/>
</dbReference>
<keyword evidence="2" id="KW-0812">Transmembrane</keyword>
<feature type="non-terminal residue" evidence="4">
    <location>
        <position position="1"/>
    </location>
</feature>
<dbReference type="EMBL" id="JAWDGP010008081">
    <property type="protein sequence ID" value="KAK3691612.1"/>
    <property type="molecule type" value="Genomic_DNA"/>
</dbReference>
<dbReference type="Proteomes" id="UP001283361">
    <property type="component" value="Unassembled WGS sequence"/>
</dbReference>